<reference evidence="1" key="1">
    <citation type="journal article" date="2015" name="Nature">
        <title>Complex archaea that bridge the gap between prokaryotes and eukaryotes.</title>
        <authorList>
            <person name="Spang A."/>
            <person name="Saw J.H."/>
            <person name="Jorgensen S.L."/>
            <person name="Zaremba-Niedzwiedzka K."/>
            <person name="Martijn J."/>
            <person name="Lind A.E."/>
            <person name="van Eijk R."/>
            <person name="Schleper C."/>
            <person name="Guy L."/>
            <person name="Ettema T.J."/>
        </authorList>
    </citation>
    <scope>NUCLEOTIDE SEQUENCE</scope>
</reference>
<dbReference type="Gene3D" id="3.90.1690.10">
    <property type="entry name" value="phage-related protein like domain"/>
    <property type="match status" value="1"/>
</dbReference>
<proteinExistence type="predicted"/>
<comment type="caution">
    <text evidence="1">The sequence shown here is derived from an EMBL/GenBank/DDBJ whole genome shotgun (WGS) entry which is preliminary data.</text>
</comment>
<dbReference type="Pfam" id="PF03864">
    <property type="entry name" value="Phage_cap_E"/>
    <property type="match status" value="1"/>
</dbReference>
<organism evidence="1">
    <name type="scientific">marine sediment metagenome</name>
    <dbReference type="NCBI Taxonomy" id="412755"/>
    <lineage>
        <taxon>unclassified sequences</taxon>
        <taxon>metagenomes</taxon>
        <taxon>ecological metagenomes</taxon>
    </lineage>
</organism>
<evidence type="ECO:0000313" key="1">
    <source>
        <dbReference type="EMBL" id="KKN30364.1"/>
    </source>
</evidence>
<dbReference type="InterPro" id="IPR053738">
    <property type="entry name" value="Lambda_capsid_assembly"/>
</dbReference>
<protein>
    <recommendedName>
        <fullName evidence="2">Major capsid protein</fullName>
    </recommendedName>
</protein>
<name>A0A0F9PJL6_9ZZZZ</name>
<dbReference type="AlphaFoldDB" id="A0A0F9PJL6"/>
<accession>A0A0F9PJL6</accession>
<sequence length="337" mass="37186">MAKPTQNELHTNRVLTDMSIQFMRDQADYIGEKVFPIIGVTNKANSYNQYDRQDWFREAAEKRAPGTESAGGGWTVSQATYNAEPYAIHKDVTDPERANADSVWNMDVDSQEFVSVQLLSKYENLVLTEIFRSSVWTGAATGNDQTGVAGAPGADQFRQWDDIASTPFEDLRDYITQMHQQTGIRPNTLVLGPRVADVFRDHPDAKERIKYTQLVKNQTFDLLADVLGLDKVLEARYTRVTSAESASSDTYAYQAGTQGWLGFVEPNPGLKKASAGYSFSWTGLTGTGGIDGLGTGVQMKKFRMEPIESDRIEGQIAVDVKRVAAVLGIKFASMVGA</sequence>
<gene>
    <name evidence="1" type="ORF">LCGC14_0834670</name>
</gene>
<dbReference type="EMBL" id="LAZR01002412">
    <property type="protein sequence ID" value="KKN30364.1"/>
    <property type="molecule type" value="Genomic_DNA"/>
</dbReference>
<evidence type="ECO:0008006" key="2">
    <source>
        <dbReference type="Google" id="ProtNLM"/>
    </source>
</evidence>
<dbReference type="InterPro" id="IPR005564">
    <property type="entry name" value="Major_capsid_GpE"/>
</dbReference>